<evidence type="ECO:0000256" key="7">
    <source>
        <dbReference type="ARBA" id="ARBA00034114"/>
    </source>
</evidence>
<dbReference type="Gene3D" id="3.90.1170.20">
    <property type="entry name" value="Quinolinate phosphoribosyl transferase, N-terminal domain"/>
    <property type="match status" value="1"/>
</dbReference>
<name>A0A8X8WBL3_SALSN</name>
<evidence type="ECO:0000256" key="2">
    <source>
        <dbReference type="ARBA" id="ARBA00009400"/>
    </source>
</evidence>
<dbReference type="GO" id="GO:0009435">
    <property type="term" value="P:NAD+ biosynthetic process"/>
    <property type="evidence" value="ECO:0007669"/>
    <property type="project" value="InterPro"/>
</dbReference>
<keyword evidence="13" id="KW-1185">Reference proteome</keyword>
<dbReference type="PANTHER" id="PTHR32179:SF3">
    <property type="entry name" value="NICOTINATE-NUCLEOTIDE PYROPHOSPHORYLASE [CARBOXYLATING]"/>
    <property type="match status" value="1"/>
</dbReference>
<comment type="caution">
    <text evidence="12">The sequence shown here is derived from an EMBL/GenBank/DDBJ whole genome shotgun (WGS) entry which is preliminary data.</text>
</comment>
<dbReference type="Pfam" id="PF01729">
    <property type="entry name" value="QRPTase_C"/>
    <property type="match status" value="2"/>
</dbReference>
<feature type="domain" description="Quinolinate phosphoribosyl transferase C-terminal" evidence="10">
    <location>
        <begin position="155"/>
        <end position="239"/>
    </location>
</feature>
<evidence type="ECO:0000256" key="5">
    <source>
        <dbReference type="ARBA" id="ARBA00022676"/>
    </source>
</evidence>
<dbReference type="InterPro" id="IPR004393">
    <property type="entry name" value="NadC"/>
</dbReference>
<dbReference type="InterPro" id="IPR002638">
    <property type="entry name" value="Quinolinate_PRibosylTrfase_C"/>
</dbReference>
<dbReference type="InterPro" id="IPR013785">
    <property type="entry name" value="Aldolase_TIM"/>
</dbReference>
<dbReference type="EMBL" id="PNBA02000019">
    <property type="protein sequence ID" value="KAG6391928.1"/>
    <property type="molecule type" value="Genomic_DNA"/>
</dbReference>
<keyword evidence="5" id="KW-0328">Glycosyltransferase</keyword>
<evidence type="ECO:0000259" key="11">
    <source>
        <dbReference type="Pfam" id="PF02749"/>
    </source>
</evidence>
<dbReference type="AlphaFoldDB" id="A0A8X8WBL3"/>
<comment type="function">
    <text evidence="8">Involved in the biosynthesis of pyridine alkaloid natural products, leading mainly to the production of anabasine, anatabine, nicotine and nornicotine, effective deterrents against herbivores with antiparasitic and pesticide properties (neurotoxins); nornicotine serves as the precursor in the synthesis of the carcinogen compound N'-nitrosonornicotine (NNN). Involved in the catabolism of quinolinic acid (QA).</text>
</comment>
<feature type="domain" description="Quinolinate phosphoribosyl transferase C-terminal" evidence="10">
    <location>
        <begin position="261"/>
        <end position="361"/>
    </location>
</feature>
<sequence length="377" mass="40729">MMRALSLSTFSSPIPSSQRLLVKMSATATRSTATPAASMAVKPPAHPTYDLKSVIRLALSEDAGDLGDVTCKATIPDEMEVEACFLAKEDGIVAGIGLAEMVFKEVDPSLKVEWYAKDGDNVHKGLQFGKVHGRAHSIVVVERVVLNFMQRMSGIATLTKAMADAAHPAIILETRKTAPGLRLTDKWAVVIGGGQNHRMGLFDMVMIKDNHISIAGGVPNALKSVDLYLEQNHLQMGVESGGGTRCSLYKPLKNGYLRGKTVLYVETRTLEEVNEVLHYASTTKTALTRIMLDNMVVPLSDGDIDISMLKEAVKLIDGRFETEASGNVTIETVHKIGQSGVTYISSGALTHSVKALDISLKIDTKLALEVGKRTKRA</sequence>
<dbReference type="InterPro" id="IPR036068">
    <property type="entry name" value="Nicotinate_pribotase-like_C"/>
</dbReference>
<evidence type="ECO:0000256" key="8">
    <source>
        <dbReference type="ARBA" id="ARBA00046082"/>
    </source>
</evidence>
<evidence type="ECO:0000313" key="13">
    <source>
        <dbReference type="Proteomes" id="UP000298416"/>
    </source>
</evidence>
<dbReference type="Pfam" id="PF02749">
    <property type="entry name" value="QRPTase_N"/>
    <property type="match status" value="1"/>
</dbReference>
<evidence type="ECO:0000313" key="12">
    <source>
        <dbReference type="EMBL" id="KAG6391928.1"/>
    </source>
</evidence>
<proteinExistence type="inferred from homology"/>
<reference evidence="12" key="1">
    <citation type="submission" date="2018-01" db="EMBL/GenBank/DDBJ databases">
        <authorList>
            <person name="Mao J.F."/>
        </authorList>
    </citation>
    <scope>NUCLEOTIDE SEQUENCE</scope>
    <source>
        <strain evidence="12">Huo1</strain>
        <tissue evidence="12">Leaf</tissue>
    </source>
</reference>
<dbReference type="GO" id="GO:0004514">
    <property type="term" value="F:nicotinate-nucleotide diphosphorylase (carboxylating) activity"/>
    <property type="evidence" value="ECO:0007669"/>
    <property type="project" value="UniProtKB-EC"/>
</dbReference>
<dbReference type="Proteomes" id="UP000298416">
    <property type="component" value="Unassembled WGS sequence"/>
</dbReference>
<dbReference type="EC" id="2.4.2.19" evidence="3"/>
<evidence type="ECO:0000256" key="4">
    <source>
        <dbReference type="ARBA" id="ARBA00022642"/>
    </source>
</evidence>
<dbReference type="InterPro" id="IPR037128">
    <property type="entry name" value="Quinolinate_PRibosylTase_N_sf"/>
</dbReference>
<dbReference type="InterPro" id="IPR027277">
    <property type="entry name" value="NadC/ModD"/>
</dbReference>
<keyword evidence="4" id="KW-0662">Pyridine nucleotide biosynthesis</keyword>
<dbReference type="CDD" id="cd01572">
    <property type="entry name" value="QPRTase"/>
    <property type="match status" value="1"/>
</dbReference>
<protein>
    <recommendedName>
        <fullName evidence="3">nicotinate-nucleotide diphosphorylase (carboxylating)</fullName>
        <ecNumber evidence="3">2.4.2.19</ecNumber>
    </recommendedName>
</protein>
<keyword evidence="6" id="KW-0808">Transferase</keyword>
<dbReference type="InterPro" id="IPR022412">
    <property type="entry name" value="Quinolinate_PRibosylTrfase_N"/>
</dbReference>
<evidence type="ECO:0000256" key="6">
    <source>
        <dbReference type="ARBA" id="ARBA00022679"/>
    </source>
</evidence>
<comment type="pathway">
    <text evidence="1">Cofactor biosynthesis; NAD(+) biosynthesis; nicotinate D-ribonucleotide from quinolinate: step 1/1.</text>
</comment>
<feature type="domain" description="Quinolinate phosphoribosyl transferase N-terminal" evidence="11">
    <location>
        <begin position="68"/>
        <end position="153"/>
    </location>
</feature>
<evidence type="ECO:0000259" key="10">
    <source>
        <dbReference type="Pfam" id="PF01729"/>
    </source>
</evidence>
<organism evidence="12">
    <name type="scientific">Salvia splendens</name>
    <name type="common">Scarlet sage</name>
    <dbReference type="NCBI Taxonomy" id="180675"/>
    <lineage>
        <taxon>Eukaryota</taxon>
        <taxon>Viridiplantae</taxon>
        <taxon>Streptophyta</taxon>
        <taxon>Embryophyta</taxon>
        <taxon>Tracheophyta</taxon>
        <taxon>Spermatophyta</taxon>
        <taxon>Magnoliopsida</taxon>
        <taxon>eudicotyledons</taxon>
        <taxon>Gunneridae</taxon>
        <taxon>Pentapetalae</taxon>
        <taxon>asterids</taxon>
        <taxon>lamiids</taxon>
        <taxon>Lamiales</taxon>
        <taxon>Lamiaceae</taxon>
        <taxon>Nepetoideae</taxon>
        <taxon>Mentheae</taxon>
        <taxon>Salviinae</taxon>
        <taxon>Salvia</taxon>
        <taxon>Salvia subgen. Calosphace</taxon>
        <taxon>core Calosphace</taxon>
    </lineage>
</organism>
<dbReference type="FunFam" id="3.90.1170.20:FF:000001">
    <property type="entry name" value="Nicotinate-nucleotide diphosphorylase (Carboxylating)"/>
    <property type="match status" value="1"/>
</dbReference>
<gene>
    <name evidence="12" type="ORF">SASPL_149692</name>
</gene>
<dbReference type="GO" id="GO:0034213">
    <property type="term" value="P:quinolinate catabolic process"/>
    <property type="evidence" value="ECO:0007669"/>
    <property type="project" value="TreeGrafter"/>
</dbReference>
<comment type="pathway">
    <text evidence="7">Alkaloid biosynthesis; nicotine biosynthesis.</text>
</comment>
<evidence type="ECO:0000256" key="3">
    <source>
        <dbReference type="ARBA" id="ARBA00011944"/>
    </source>
</evidence>
<evidence type="ECO:0000256" key="1">
    <source>
        <dbReference type="ARBA" id="ARBA00004893"/>
    </source>
</evidence>
<dbReference type="Gene3D" id="3.20.20.70">
    <property type="entry name" value="Aldolase class I"/>
    <property type="match status" value="1"/>
</dbReference>
<comment type="similarity">
    <text evidence="2">Belongs to the NadC/ModD family.</text>
</comment>
<accession>A0A8X8WBL3</accession>
<reference evidence="12" key="2">
    <citation type="submission" date="2020-08" db="EMBL/GenBank/DDBJ databases">
        <title>Plant Genome Project.</title>
        <authorList>
            <person name="Zhang R.-G."/>
        </authorList>
    </citation>
    <scope>NUCLEOTIDE SEQUENCE</scope>
    <source>
        <strain evidence="12">Huo1</strain>
        <tissue evidence="12">Leaf</tissue>
    </source>
</reference>
<evidence type="ECO:0000256" key="9">
    <source>
        <dbReference type="ARBA" id="ARBA00049383"/>
    </source>
</evidence>
<dbReference type="SUPFAM" id="SSF54675">
    <property type="entry name" value="Nicotinate/Quinolinate PRTase N-terminal domain-like"/>
    <property type="match status" value="1"/>
</dbReference>
<comment type="catalytic activity">
    <reaction evidence="9">
        <text>nicotinate beta-D-ribonucleotide + CO2 + diphosphate = quinolinate + 5-phospho-alpha-D-ribose 1-diphosphate + 2 H(+)</text>
        <dbReference type="Rhea" id="RHEA:12733"/>
        <dbReference type="ChEBI" id="CHEBI:15378"/>
        <dbReference type="ChEBI" id="CHEBI:16526"/>
        <dbReference type="ChEBI" id="CHEBI:29959"/>
        <dbReference type="ChEBI" id="CHEBI:33019"/>
        <dbReference type="ChEBI" id="CHEBI:57502"/>
        <dbReference type="ChEBI" id="CHEBI:58017"/>
        <dbReference type="EC" id="2.4.2.19"/>
    </reaction>
    <physiologicalReaction direction="right-to-left" evidence="9">
        <dbReference type="Rhea" id="RHEA:12735"/>
    </physiologicalReaction>
</comment>
<dbReference type="SUPFAM" id="SSF51690">
    <property type="entry name" value="Nicotinate/Quinolinate PRTase C-terminal domain-like"/>
    <property type="match status" value="2"/>
</dbReference>
<dbReference type="PANTHER" id="PTHR32179">
    <property type="entry name" value="NICOTINATE-NUCLEOTIDE PYROPHOSPHORYLASE [CARBOXYLATING]"/>
    <property type="match status" value="1"/>
</dbReference>
<dbReference type="GO" id="GO:0005737">
    <property type="term" value="C:cytoplasm"/>
    <property type="evidence" value="ECO:0007669"/>
    <property type="project" value="TreeGrafter"/>
</dbReference>